<evidence type="ECO:0000313" key="5">
    <source>
        <dbReference type="EMBL" id="KAF2485769.1"/>
    </source>
</evidence>
<evidence type="ECO:0000256" key="3">
    <source>
        <dbReference type="RuleBase" id="RU366045"/>
    </source>
</evidence>
<dbReference type="GO" id="GO:0016831">
    <property type="term" value="F:carboxy-lyase activity"/>
    <property type="evidence" value="ECO:0007669"/>
    <property type="project" value="UniProtKB-KW"/>
</dbReference>
<dbReference type="RefSeq" id="XP_033592338.1">
    <property type="nucleotide sequence ID" value="XM_033733108.1"/>
</dbReference>
<dbReference type="InterPro" id="IPR006680">
    <property type="entry name" value="Amidohydro-rel"/>
</dbReference>
<comment type="similarity">
    <text evidence="3">Belongs to the metallo-dependent hydrolases superfamily.</text>
</comment>
<gene>
    <name evidence="5" type="ORF">BDY17DRAFT_294219</name>
</gene>
<dbReference type="PANTHER" id="PTHR21240:SF30">
    <property type="entry name" value="AMIDOHYDROLASE-RELATED DOMAIN-CONTAINING PROTEIN-RELATED"/>
    <property type="match status" value="1"/>
</dbReference>
<dbReference type="GO" id="GO:0016787">
    <property type="term" value="F:hydrolase activity"/>
    <property type="evidence" value="ECO:0007669"/>
    <property type="project" value="InterPro"/>
</dbReference>
<dbReference type="SUPFAM" id="SSF51556">
    <property type="entry name" value="Metallo-dependent hydrolases"/>
    <property type="match status" value="1"/>
</dbReference>
<keyword evidence="2 3" id="KW-0456">Lyase</keyword>
<sequence length="324" mass="36060">MSAALPPLIALEEHFDAGILHGGDELHTNLPPHLSDRLQNLGEGRIKDLDDGKTSLQVISHIGAPMPVDGCRQVNDKLAAACAKHPTRLAGFAYLPMSHPQAAADELERTVSQLGFVGALINNTTETGEFYDDKKFWPVFERAEKLNVPIYIHPVYPAPALAPRYKGNFSDMASIMMAASGWGWHSETGLHILRLWASGLFDAHPKLKLIVGHMGEMIPYTLDRIIHTTRHWGAFARDLRTVWRESIWVTTSGMFTLPPLQCLLQMSPPERVMYSVDYPFSSPRENGLKFVEEVRRSGLMSEEEFAGFCHGNAERLLGVKAVPL</sequence>
<proteinExistence type="inferred from homology"/>
<name>A0A6A6Q1A5_9PEZI</name>
<dbReference type="AlphaFoldDB" id="A0A6A6Q1A5"/>
<dbReference type="GeneID" id="54474110"/>
<evidence type="ECO:0000259" key="4">
    <source>
        <dbReference type="Pfam" id="PF04909"/>
    </source>
</evidence>
<dbReference type="OrthoDB" id="432010at2759"/>
<dbReference type="EMBL" id="MU001633">
    <property type="protein sequence ID" value="KAF2485769.1"/>
    <property type="molecule type" value="Genomic_DNA"/>
</dbReference>
<evidence type="ECO:0000256" key="1">
    <source>
        <dbReference type="ARBA" id="ARBA00022793"/>
    </source>
</evidence>
<evidence type="ECO:0000256" key="2">
    <source>
        <dbReference type="ARBA" id="ARBA00023239"/>
    </source>
</evidence>
<dbReference type="GO" id="GO:0019748">
    <property type="term" value="P:secondary metabolic process"/>
    <property type="evidence" value="ECO:0007669"/>
    <property type="project" value="TreeGrafter"/>
</dbReference>
<dbReference type="PANTHER" id="PTHR21240">
    <property type="entry name" value="2-AMINO-3-CARBOXYLMUCONATE-6-SEMIALDEHYDE DECARBOXYLASE"/>
    <property type="match status" value="1"/>
</dbReference>
<protein>
    <recommendedName>
        <fullName evidence="4">Amidohydrolase-related domain-containing protein</fullName>
    </recommendedName>
</protein>
<dbReference type="InterPro" id="IPR032465">
    <property type="entry name" value="ACMSD"/>
</dbReference>
<dbReference type="Gene3D" id="3.20.20.140">
    <property type="entry name" value="Metal-dependent hydrolases"/>
    <property type="match status" value="1"/>
</dbReference>
<dbReference type="Proteomes" id="UP000799767">
    <property type="component" value="Unassembled WGS sequence"/>
</dbReference>
<dbReference type="Pfam" id="PF04909">
    <property type="entry name" value="Amidohydro_2"/>
    <property type="match status" value="1"/>
</dbReference>
<reference evidence="5" key="1">
    <citation type="journal article" date="2020" name="Stud. Mycol.">
        <title>101 Dothideomycetes genomes: a test case for predicting lifestyles and emergence of pathogens.</title>
        <authorList>
            <person name="Haridas S."/>
            <person name="Albert R."/>
            <person name="Binder M."/>
            <person name="Bloem J."/>
            <person name="Labutti K."/>
            <person name="Salamov A."/>
            <person name="Andreopoulos B."/>
            <person name="Baker S."/>
            <person name="Barry K."/>
            <person name="Bills G."/>
            <person name="Bluhm B."/>
            <person name="Cannon C."/>
            <person name="Castanera R."/>
            <person name="Culley D."/>
            <person name="Daum C."/>
            <person name="Ezra D."/>
            <person name="Gonzalez J."/>
            <person name="Henrissat B."/>
            <person name="Kuo A."/>
            <person name="Liang C."/>
            <person name="Lipzen A."/>
            <person name="Lutzoni F."/>
            <person name="Magnuson J."/>
            <person name="Mondo S."/>
            <person name="Nolan M."/>
            <person name="Ohm R."/>
            <person name="Pangilinan J."/>
            <person name="Park H.-J."/>
            <person name="Ramirez L."/>
            <person name="Alfaro M."/>
            <person name="Sun H."/>
            <person name="Tritt A."/>
            <person name="Yoshinaga Y."/>
            <person name="Zwiers L.-H."/>
            <person name="Turgeon B."/>
            <person name="Goodwin S."/>
            <person name="Spatafora J."/>
            <person name="Crous P."/>
            <person name="Grigoriev I."/>
        </authorList>
    </citation>
    <scope>NUCLEOTIDE SEQUENCE</scope>
    <source>
        <strain evidence="5">CBS 113389</strain>
    </source>
</reference>
<keyword evidence="6" id="KW-1185">Reference proteome</keyword>
<feature type="domain" description="Amidohydrolase-related" evidence="4">
    <location>
        <begin position="70"/>
        <end position="318"/>
    </location>
</feature>
<organism evidence="5 6">
    <name type="scientific">Neohortaea acidophila</name>
    <dbReference type="NCBI Taxonomy" id="245834"/>
    <lineage>
        <taxon>Eukaryota</taxon>
        <taxon>Fungi</taxon>
        <taxon>Dikarya</taxon>
        <taxon>Ascomycota</taxon>
        <taxon>Pezizomycotina</taxon>
        <taxon>Dothideomycetes</taxon>
        <taxon>Dothideomycetidae</taxon>
        <taxon>Mycosphaerellales</taxon>
        <taxon>Teratosphaeriaceae</taxon>
        <taxon>Neohortaea</taxon>
    </lineage>
</organism>
<dbReference type="InterPro" id="IPR032466">
    <property type="entry name" value="Metal_Hydrolase"/>
</dbReference>
<evidence type="ECO:0000313" key="6">
    <source>
        <dbReference type="Proteomes" id="UP000799767"/>
    </source>
</evidence>
<accession>A0A6A6Q1A5</accession>
<dbReference type="GO" id="GO:0005829">
    <property type="term" value="C:cytosol"/>
    <property type="evidence" value="ECO:0007669"/>
    <property type="project" value="TreeGrafter"/>
</dbReference>
<keyword evidence="1 3" id="KW-0210">Decarboxylase</keyword>